<dbReference type="InterPro" id="IPR005141">
    <property type="entry name" value="eRF1_2"/>
</dbReference>
<evidence type="ECO:0000256" key="7">
    <source>
        <dbReference type="ARBA" id="ARBA00022917"/>
    </source>
</evidence>
<dbReference type="Proteomes" id="UP000240322">
    <property type="component" value="Unassembled WGS sequence"/>
</dbReference>
<dbReference type="Gene3D" id="3.30.1330.30">
    <property type="match status" value="1"/>
</dbReference>
<dbReference type="NCBIfam" id="TIGR03676">
    <property type="entry name" value="aRF1_eRF1"/>
    <property type="match status" value="1"/>
</dbReference>
<dbReference type="FunFam" id="3.30.960.10:FF:000003">
    <property type="entry name" value="Peptide chain release factor subunit 1"/>
    <property type="match status" value="1"/>
</dbReference>
<evidence type="ECO:0000313" key="12">
    <source>
        <dbReference type="Proteomes" id="UP000240322"/>
    </source>
</evidence>
<dbReference type="SMART" id="SM01194">
    <property type="entry name" value="eRF1_1"/>
    <property type="match status" value="1"/>
</dbReference>
<comment type="caution">
    <text evidence="11">The sequence shown here is derived from an EMBL/GenBank/DDBJ whole genome shotgun (WGS) entry which is preliminary data.</text>
</comment>
<dbReference type="SUPFAM" id="SSF55315">
    <property type="entry name" value="L30e-like"/>
    <property type="match status" value="1"/>
</dbReference>
<dbReference type="Gene3D" id="3.30.420.60">
    <property type="entry name" value="eRF1 domain 2"/>
    <property type="match status" value="1"/>
</dbReference>
<dbReference type="Pfam" id="PF03464">
    <property type="entry name" value="eRF1_2"/>
    <property type="match status" value="1"/>
</dbReference>
<evidence type="ECO:0000259" key="10">
    <source>
        <dbReference type="SMART" id="SM01194"/>
    </source>
</evidence>
<evidence type="ECO:0000313" key="11">
    <source>
        <dbReference type="EMBL" id="PSN89623.1"/>
    </source>
</evidence>
<feature type="domain" description="eRF1/Pelota-like N-terminal" evidence="10">
    <location>
        <begin position="5"/>
        <end position="140"/>
    </location>
</feature>
<dbReference type="Pfam" id="PF03465">
    <property type="entry name" value="eRF1_3"/>
    <property type="match status" value="1"/>
</dbReference>
<dbReference type="AlphaFoldDB" id="A0A2R6ATG7"/>
<evidence type="ECO:0000256" key="1">
    <source>
        <dbReference type="ARBA" id="ARBA00002832"/>
    </source>
</evidence>
<evidence type="ECO:0000256" key="6">
    <source>
        <dbReference type="ARBA" id="ARBA00022490"/>
    </source>
</evidence>
<dbReference type="HAMAP" id="MF_00424">
    <property type="entry name" value="Rel_fact_arch_1"/>
    <property type="match status" value="1"/>
</dbReference>
<dbReference type="PANTHER" id="PTHR10113">
    <property type="entry name" value="PEPTIDE CHAIN RELEASE FACTOR SUBUNIT 1"/>
    <property type="match status" value="1"/>
</dbReference>
<evidence type="ECO:0000256" key="8">
    <source>
        <dbReference type="ARBA" id="ARBA00031168"/>
    </source>
</evidence>
<dbReference type="InterPro" id="IPR005140">
    <property type="entry name" value="eRF1_Pelota-like_N"/>
</dbReference>
<organism evidence="11 12">
    <name type="scientific">Candidatus Marsarchaeota G2 archaeon OSP_D</name>
    <dbReference type="NCBI Taxonomy" id="1978157"/>
    <lineage>
        <taxon>Archaea</taxon>
        <taxon>Candidatus Marsarchaeota</taxon>
        <taxon>Candidatus Marsarchaeota group 2</taxon>
    </lineage>
</organism>
<dbReference type="EMBL" id="NEXE01000094">
    <property type="protein sequence ID" value="PSN89623.1"/>
    <property type="molecule type" value="Genomic_DNA"/>
</dbReference>
<evidence type="ECO:0000256" key="5">
    <source>
        <dbReference type="ARBA" id="ARBA00019723"/>
    </source>
</evidence>
<dbReference type="Gene3D" id="3.30.960.10">
    <property type="entry name" value="eRF1 domain 1"/>
    <property type="match status" value="1"/>
</dbReference>
<keyword evidence="7 9" id="KW-0648">Protein biosynthesis</keyword>
<dbReference type="InterPro" id="IPR004403">
    <property type="entry name" value="Peptide_chain-rel_eRF1/aRF1"/>
</dbReference>
<dbReference type="GO" id="GO:0016149">
    <property type="term" value="F:translation release factor activity, codon specific"/>
    <property type="evidence" value="ECO:0007669"/>
    <property type="project" value="UniProtKB-UniRule"/>
</dbReference>
<comment type="subcellular location">
    <subcellularLocation>
        <location evidence="2 9">Cytoplasm</location>
    </subcellularLocation>
</comment>
<name>A0A2R6ATG7_9ARCH</name>
<dbReference type="InterPro" id="IPR020918">
    <property type="entry name" value="Peptide_chain-rel_aRF1"/>
</dbReference>
<protein>
    <recommendedName>
        <fullName evidence="5 9">Peptide chain release factor subunit 1</fullName>
    </recommendedName>
    <alternativeName>
        <fullName evidence="8 9">Translation termination factor aRF1</fullName>
    </alternativeName>
</protein>
<dbReference type="Pfam" id="PF03463">
    <property type="entry name" value="eRF1_1"/>
    <property type="match status" value="1"/>
</dbReference>
<dbReference type="InterPro" id="IPR024049">
    <property type="entry name" value="eRF1_1_sf"/>
</dbReference>
<dbReference type="SUPFAM" id="SSF55481">
    <property type="entry name" value="N-terminal domain of eukaryotic peptide chain release factor subunit 1, ERF1"/>
    <property type="match status" value="1"/>
</dbReference>
<dbReference type="InterPro" id="IPR029064">
    <property type="entry name" value="Ribosomal_eL30-like_sf"/>
</dbReference>
<evidence type="ECO:0000256" key="3">
    <source>
        <dbReference type="ARBA" id="ARBA00005326"/>
    </source>
</evidence>
<keyword evidence="6 9" id="KW-0963">Cytoplasm</keyword>
<accession>A0A2R6ATG7</accession>
<dbReference type="GO" id="GO:0005737">
    <property type="term" value="C:cytoplasm"/>
    <property type="evidence" value="ECO:0007669"/>
    <property type="project" value="UniProtKB-SubCell"/>
</dbReference>
<comment type="subunit">
    <text evidence="4 9">Heterodimer of two subunits, one of which binds GTP.</text>
</comment>
<proteinExistence type="inferred from homology"/>
<comment type="similarity">
    <text evidence="3 9">Belongs to the eukaryotic release factor 1 family.</text>
</comment>
<evidence type="ECO:0000256" key="4">
    <source>
        <dbReference type="ARBA" id="ARBA00011520"/>
    </source>
</evidence>
<evidence type="ECO:0000256" key="9">
    <source>
        <dbReference type="HAMAP-Rule" id="MF_00424"/>
    </source>
</evidence>
<reference evidence="11 12" key="1">
    <citation type="submission" date="2017-04" db="EMBL/GenBank/DDBJ databases">
        <title>Novel microbial lineages endemic to geothermal iron-oxide mats fill important gaps in the evolutionary history of Archaea.</title>
        <authorList>
            <person name="Jay Z.J."/>
            <person name="Beam J.P."/>
            <person name="Dlakic M."/>
            <person name="Rusch D.B."/>
            <person name="Kozubal M.A."/>
            <person name="Inskeep W.P."/>
        </authorList>
    </citation>
    <scope>NUCLEOTIDE SEQUENCE [LARGE SCALE GENOMIC DNA]</scope>
    <source>
        <strain evidence="11">OSP_D</strain>
    </source>
</reference>
<dbReference type="InterPro" id="IPR042226">
    <property type="entry name" value="eFR1_2_sf"/>
</dbReference>
<dbReference type="InterPro" id="IPR005142">
    <property type="entry name" value="eRF1_3"/>
</dbReference>
<dbReference type="FunFam" id="3.30.420.60:FF:000003">
    <property type="entry name" value="Peptide chain release factor subunit 1"/>
    <property type="match status" value="1"/>
</dbReference>
<evidence type="ECO:0000256" key="2">
    <source>
        <dbReference type="ARBA" id="ARBA00004496"/>
    </source>
</evidence>
<gene>
    <name evidence="9" type="primary">prf1</name>
    <name evidence="11" type="ORF">B9Q03_08435</name>
</gene>
<dbReference type="SUPFAM" id="SSF53137">
    <property type="entry name" value="Translational machinery components"/>
    <property type="match status" value="1"/>
</dbReference>
<sequence>MSDQQKYDSFDEYKIRKLISELESKEGRGTELISLYIPPKRAISDVARDLREEASTASNIKSKTTRKNVMDAIESILQRLKLFKEPPPNGLVIFCGAIPHGAPGTEKMEIHVLEPPLPINIYLYRCDSKFVIEPLKKLIEEKDVYGLIVMDRAEATFAILRGRNVEVLNTITSGIPGKHHAGGQSARRFQRIIEQVAHEFYVRIGEYTTKYFLGKDIKGLIIGGPGPNKYEFYEGEYLHYELRKKVLGLVDIGYTGEEGIRELINRSENLLQQSKLMHEKQVFNNLMATMVNDYTKVAIGKKEVLEKLDRAKILIMSEENDDYHLTFMCPNCGFQLEADIQDEQEPKEGRTCPRCGTQMDLISKEPLVTHLAEMFKNRGTVELMSTQTEEGEQLKNSFGGYAAILE</sequence>
<comment type="function">
    <text evidence="1 9">Directs the termination of nascent peptide synthesis (translation) in response to the termination codons UAA, UAG and UGA.</text>
</comment>